<dbReference type="InParanoid" id="A0A541AXN0"/>
<dbReference type="Proteomes" id="UP000217199">
    <property type="component" value="Unassembled WGS sequence"/>
</dbReference>
<organism evidence="3 4">
    <name type="scientific">Pyrrhoderma noxium</name>
    <dbReference type="NCBI Taxonomy" id="2282107"/>
    <lineage>
        <taxon>Eukaryota</taxon>
        <taxon>Fungi</taxon>
        <taxon>Dikarya</taxon>
        <taxon>Basidiomycota</taxon>
        <taxon>Agaricomycotina</taxon>
        <taxon>Agaricomycetes</taxon>
        <taxon>Hymenochaetales</taxon>
        <taxon>Hymenochaetaceae</taxon>
        <taxon>Pyrrhoderma</taxon>
    </lineage>
</organism>
<keyword evidence="3" id="KW-0378">Hydrolase</keyword>
<proteinExistence type="predicted"/>
<evidence type="ECO:0000259" key="2">
    <source>
        <dbReference type="Pfam" id="PF00961"/>
    </source>
</evidence>
<geneLocation type="mitochondrion" evidence="3"/>
<protein>
    <submittedName>
        <fullName evidence="3">LAGLIDADG homing endonuclease</fullName>
    </submittedName>
</protein>
<dbReference type="AlphaFoldDB" id="A0A541AXN0"/>
<accession>A0A541AXN0</accession>
<dbReference type="Pfam" id="PF00961">
    <property type="entry name" value="LAGLIDADG_1"/>
    <property type="match status" value="1"/>
</dbReference>
<keyword evidence="3" id="KW-0496">Mitochondrion</keyword>
<dbReference type="PANTHER" id="PTHR36181">
    <property type="entry name" value="INTRON-ENCODED ENDONUCLEASE AI3-RELATED"/>
    <property type="match status" value="1"/>
</dbReference>
<comment type="function">
    <text evidence="1">Mitochondrial DNA endonuclease involved in intron homing.</text>
</comment>
<name>A0A541AXN0_9AGAM</name>
<dbReference type="GO" id="GO:0005739">
    <property type="term" value="C:mitochondrion"/>
    <property type="evidence" value="ECO:0007669"/>
    <property type="project" value="UniProtKB-ARBA"/>
</dbReference>
<dbReference type="InterPro" id="IPR027434">
    <property type="entry name" value="Homing_endonucl"/>
</dbReference>
<dbReference type="PANTHER" id="PTHR36181:SF2">
    <property type="entry name" value="INTRON-ENCODED ENDONUCLEASE AI3-RELATED"/>
    <property type="match status" value="1"/>
</dbReference>
<dbReference type="OrthoDB" id="5381460at2759"/>
<dbReference type="STRING" id="2282107.A0A541AXN0"/>
<feature type="domain" description="Homing endonuclease LAGLIDADG" evidence="2">
    <location>
        <begin position="48"/>
        <end position="140"/>
    </location>
</feature>
<keyword evidence="3" id="KW-0255">Endonuclease</keyword>
<evidence type="ECO:0000313" key="3">
    <source>
        <dbReference type="EMBL" id="TQF64824.1"/>
    </source>
</evidence>
<evidence type="ECO:0000256" key="1">
    <source>
        <dbReference type="ARBA" id="ARBA00002670"/>
    </source>
</evidence>
<dbReference type="InterPro" id="IPR051289">
    <property type="entry name" value="LAGLIDADG_Endonuclease"/>
</dbReference>
<dbReference type="Gene3D" id="3.10.28.10">
    <property type="entry name" value="Homing endonucleases"/>
    <property type="match status" value="1"/>
</dbReference>
<dbReference type="EMBL" id="NBII01000013">
    <property type="protein sequence ID" value="TQF64824.1"/>
    <property type="molecule type" value="Genomic_DNA"/>
</dbReference>
<dbReference type="InterPro" id="IPR004860">
    <property type="entry name" value="LAGLIDADG_dom"/>
</dbReference>
<sequence>MKRSLRLKVMVKTILLFYYSTINNNTEILNSNSSNTSELSYHDFIDWLVGFTDGDGSFSIVKQGKTTFTFVYSIYLHKDDTPLLINIQKRLCMGKVYEGKHFSSFTITKKKEEVRKLISIFKDHPFNTSKNLNFSCWAEAFELYTNKIGVINVTPKILSLKNEMNKKRIKFIQPIGHTIKVSPYWFLGFVEAKQAGFFFSCKK</sequence>
<keyword evidence="4" id="KW-1185">Reference proteome</keyword>
<evidence type="ECO:0000313" key="4">
    <source>
        <dbReference type="Proteomes" id="UP000217199"/>
    </source>
</evidence>
<reference evidence="3 4" key="1">
    <citation type="journal article" date="2017" name="Mol. Ecol.">
        <title>Comparative and population genomic landscape of Phellinus noxius: A hypervariable fungus causing root rot in trees.</title>
        <authorList>
            <person name="Chung C.L."/>
            <person name="Lee T.J."/>
            <person name="Akiba M."/>
            <person name="Lee H.H."/>
            <person name="Kuo T.H."/>
            <person name="Liu D."/>
            <person name="Ke H.M."/>
            <person name="Yokoi T."/>
            <person name="Roa M.B."/>
            <person name="Lu M.J."/>
            <person name="Chang Y.Y."/>
            <person name="Ann P.J."/>
            <person name="Tsai J.N."/>
            <person name="Chen C.Y."/>
            <person name="Tzean S.S."/>
            <person name="Ota Y."/>
            <person name="Hattori T."/>
            <person name="Sahashi N."/>
            <person name="Liou R.F."/>
            <person name="Kikuchi T."/>
            <person name="Tsai I.J."/>
        </authorList>
    </citation>
    <scope>NUCLEOTIDE SEQUENCE [LARGE SCALE GENOMIC DNA]</scope>
    <source>
        <strain evidence="3 4">FFPRI411160</strain>
    </source>
</reference>
<dbReference type="GO" id="GO:0004519">
    <property type="term" value="F:endonuclease activity"/>
    <property type="evidence" value="ECO:0007669"/>
    <property type="project" value="UniProtKB-KW"/>
</dbReference>
<gene>
    <name evidence="3" type="ORF">PNOK_m000099</name>
</gene>
<dbReference type="SUPFAM" id="SSF55608">
    <property type="entry name" value="Homing endonucleases"/>
    <property type="match status" value="1"/>
</dbReference>
<keyword evidence="3" id="KW-0540">Nuclease</keyword>
<comment type="caution">
    <text evidence="3">The sequence shown here is derived from an EMBL/GenBank/DDBJ whole genome shotgun (WGS) entry which is preliminary data.</text>
</comment>